<dbReference type="EMBL" id="LXQE01000180">
    <property type="protein sequence ID" value="RCJ30981.1"/>
    <property type="molecule type" value="Genomic_DNA"/>
</dbReference>
<sequence>MNKSPLPADDLPPTGAPILNELFYRQLEEATCRRFYQACGPIMRVLLSNCHWYFKINTSPLMLLIICYDIESYLHIVDAIPQFIKKLKQFSNKGKIHLFSPDYKGEPWEIEIEETSDDEA</sequence>
<comment type="caution">
    <text evidence="1">The sequence shown here is derived from an EMBL/GenBank/DDBJ whole genome shotgun (WGS) entry which is preliminary data.</text>
</comment>
<accession>A0A367R4Y9</accession>
<dbReference type="Proteomes" id="UP000252085">
    <property type="component" value="Unassembled WGS sequence"/>
</dbReference>
<gene>
    <name evidence="1" type="ORF">A6769_31990</name>
</gene>
<protein>
    <submittedName>
        <fullName evidence="1">Uncharacterized protein</fullName>
    </submittedName>
</protein>
<evidence type="ECO:0000313" key="1">
    <source>
        <dbReference type="EMBL" id="RCJ30981.1"/>
    </source>
</evidence>
<dbReference type="AlphaFoldDB" id="A0A367R4Y9"/>
<reference evidence="1 2" key="1">
    <citation type="submission" date="2016-04" db="EMBL/GenBank/DDBJ databases">
        <authorList>
            <person name="Evans L.H."/>
            <person name="Alamgir A."/>
            <person name="Owens N."/>
            <person name="Weber N.D."/>
            <person name="Virtaneva K."/>
            <person name="Barbian K."/>
            <person name="Babar A."/>
            <person name="Rosenke K."/>
        </authorList>
    </citation>
    <scope>NUCLEOTIDE SEQUENCE [LARGE SCALE GENOMIC DNA]</scope>
    <source>
        <strain evidence="1">NIES-2108</strain>
    </source>
</reference>
<proteinExistence type="predicted"/>
<name>A0A367R4Y9_NOSPU</name>
<organism evidence="1 2">
    <name type="scientific">Nostoc punctiforme NIES-2108</name>
    <dbReference type="NCBI Taxonomy" id="1356359"/>
    <lineage>
        <taxon>Bacteria</taxon>
        <taxon>Bacillati</taxon>
        <taxon>Cyanobacteriota</taxon>
        <taxon>Cyanophyceae</taxon>
        <taxon>Nostocales</taxon>
        <taxon>Nostocaceae</taxon>
        <taxon>Nostoc</taxon>
    </lineage>
</organism>
<evidence type="ECO:0000313" key="2">
    <source>
        <dbReference type="Proteomes" id="UP000252085"/>
    </source>
</evidence>